<dbReference type="InterPro" id="IPR051726">
    <property type="entry name" value="Chitin_Synth_Reg"/>
</dbReference>
<evidence type="ECO:0000313" key="4">
    <source>
        <dbReference type="Proteomes" id="UP000004318"/>
    </source>
</evidence>
<dbReference type="PANTHER" id="PTHR46430:SF3">
    <property type="entry name" value="ACTIVATOR OF C KINASE PROTEIN 1"/>
    <property type="match status" value="1"/>
</dbReference>
<dbReference type="SUPFAM" id="SSF81901">
    <property type="entry name" value="HCP-like"/>
    <property type="match status" value="1"/>
</dbReference>
<evidence type="ECO:0000256" key="1">
    <source>
        <dbReference type="ARBA" id="ARBA00022737"/>
    </source>
</evidence>
<evidence type="ECO:0000313" key="3">
    <source>
        <dbReference type="EMBL" id="EAQ03413.1"/>
    </source>
</evidence>
<dbReference type="EMBL" id="AAMO01000004">
    <property type="protein sequence ID" value="EAQ03413.1"/>
    <property type="molecule type" value="Genomic_DNA"/>
</dbReference>
<dbReference type="OrthoDB" id="8235393at2"/>
<dbReference type="RefSeq" id="WP_009804713.1">
    <property type="nucleotide sequence ID" value="NZ_CH724131.1"/>
</dbReference>
<feature type="chain" id="PRO_5002660395" evidence="2">
    <location>
        <begin position="31"/>
        <end position="385"/>
    </location>
</feature>
<dbReference type="HOGENOM" id="CLU_717351_0_0_5"/>
<dbReference type="eggNOG" id="COG0790">
    <property type="taxonomic scope" value="Bacteria"/>
</dbReference>
<keyword evidence="4" id="KW-1185">Reference proteome</keyword>
<sequence>MRIPRIVPCPSPGASALILALLGAPGPLLAQYADGEAAYAARDWAAARDLWTEEARQGSARAVLGLGNLRDFGLLGPPDPAGAFDLYAQAARLGLPEAAFNVAVMRDSGTGVAMDRRAAAAWYSFAAVAGHARAAYNLGLLHAEGNGLPQNPALAGYWLDAAGPDVPAAAKARDALPEAIVGALTAPDPLGALRVDREGGQGLRVAWASAPTGQNARFVVQVALVAEAGAVPLDDRTINGSATEIDLPKGAEILWRVATVRDGSYAASPWQDMAGDAADRPPSGRLVLETRPGDRRAAALAQRLGPVFGRAGVMVSYREASGDGSEGFVRFGYAPDREFAADIATVVPGVERVDREAAGSAPGEVVVRLVFDGDAASVGGEMNLE</sequence>
<keyword evidence="1" id="KW-0677">Repeat</keyword>
<organism evidence="3 4">
    <name type="scientific">Pseudooceanicola batsensis (strain ATCC BAA-863 / DSM 15984 / KCTC 12145 / HTCC2597)</name>
    <name type="common">Oceanicola batsensis</name>
    <dbReference type="NCBI Taxonomy" id="252305"/>
    <lineage>
        <taxon>Bacteria</taxon>
        <taxon>Pseudomonadati</taxon>
        <taxon>Pseudomonadota</taxon>
        <taxon>Alphaproteobacteria</taxon>
        <taxon>Rhodobacterales</taxon>
        <taxon>Paracoccaceae</taxon>
        <taxon>Pseudooceanicola</taxon>
    </lineage>
</organism>
<dbReference type="InterPro" id="IPR011990">
    <property type="entry name" value="TPR-like_helical_dom_sf"/>
</dbReference>
<dbReference type="STRING" id="252305.OB2597_02297"/>
<dbReference type="Gene3D" id="1.25.40.10">
    <property type="entry name" value="Tetratricopeptide repeat domain"/>
    <property type="match status" value="1"/>
</dbReference>
<proteinExistence type="predicted"/>
<name>A3TX53_PSEBH</name>
<dbReference type="Proteomes" id="UP000004318">
    <property type="component" value="Unassembled WGS sequence"/>
</dbReference>
<gene>
    <name evidence="3" type="ORF">OB2597_02297</name>
</gene>
<keyword evidence="2" id="KW-0732">Signal</keyword>
<feature type="signal peptide" evidence="2">
    <location>
        <begin position="1"/>
        <end position="30"/>
    </location>
</feature>
<dbReference type="AlphaFoldDB" id="A3TX53"/>
<reference evidence="3 4" key="1">
    <citation type="journal article" date="2010" name="J. Bacteriol.">
        <title>Genome sequences of Oceanicola granulosus HTCC2516(T) and Oceanicola batsensis HTCC2597(TDelta).</title>
        <authorList>
            <person name="Thrash J.C."/>
            <person name="Cho J.C."/>
            <person name="Vergin K.L."/>
            <person name="Giovannoni S.J."/>
        </authorList>
    </citation>
    <scope>NUCLEOTIDE SEQUENCE [LARGE SCALE GENOMIC DNA]</scope>
    <source>
        <strain evidence="4">ATCC BAA-863 / DSM 15984 / KCTC 12145 / HTCC2597</strain>
    </source>
</reference>
<dbReference type="InterPro" id="IPR006597">
    <property type="entry name" value="Sel1-like"/>
</dbReference>
<comment type="caution">
    <text evidence="3">The sequence shown here is derived from an EMBL/GenBank/DDBJ whole genome shotgun (WGS) entry which is preliminary data.</text>
</comment>
<protein>
    <submittedName>
        <fullName evidence="3">FOG: TPR repeat SEL1 subfamily-like protein</fullName>
    </submittedName>
</protein>
<dbReference type="SMART" id="SM00671">
    <property type="entry name" value="SEL1"/>
    <property type="match status" value="3"/>
</dbReference>
<evidence type="ECO:0000256" key="2">
    <source>
        <dbReference type="SAM" id="SignalP"/>
    </source>
</evidence>
<dbReference type="Pfam" id="PF08238">
    <property type="entry name" value="Sel1"/>
    <property type="match status" value="3"/>
</dbReference>
<accession>A3TX53</accession>
<dbReference type="PANTHER" id="PTHR46430">
    <property type="entry name" value="PROTEIN SKT5-RELATED"/>
    <property type="match status" value="1"/>
</dbReference>